<keyword evidence="4" id="KW-1185">Reference proteome</keyword>
<proteinExistence type="predicted"/>
<reference evidence="3" key="2">
    <citation type="journal article" date="2023" name="Int. J. Mol. Sci.">
        <title>De Novo Assembly and Annotation of 11 Diverse Shrub Willow (Salix) Genomes Reveals Novel Gene Organization in Sex-Linked Regions.</title>
        <authorList>
            <person name="Hyden B."/>
            <person name="Feng K."/>
            <person name="Yates T.B."/>
            <person name="Jawdy S."/>
            <person name="Cereghino C."/>
            <person name="Smart L.B."/>
            <person name="Muchero W."/>
        </authorList>
    </citation>
    <scope>NUCLEOTIDE SEQUENCE</scope>
    <source>
        <tissue evidence="3">Shoot tip</tissue>
    </source>
</reference>
<sequence>MPCVCIYATDLHNFMFTPKKGWVSFCPDKDALIVTVGDQTQAWSGGLYKHVLGRAVFKGEDEDSISMAFLYSSPPNATICCSKTRKGKTLSLGQQAILAIISTLVYHVLVYFYKRF</sequence>
<gene>
    <name evidence="3" type="ORF">OIU74_006639</name>
</gene>
<dbReference type="Proteomes" id="UP001151752">
    <property type="component" value="Chromosome 11"/>
</dbReference>
<dbReference type="AlphaFoldDB" id="A0A9Q0UEL5"/>
<evidence type="ECO:0000256" key="1">
    <source>
        <dbReference type="SAM" id="Phobius"/>
    </source>
</evidence>
<dbReference type="PANTHER" id="PTHR34945:SF8">
    <property type="entry name" value="DOWNSTREAM TARGET OF AGL15-4"/>
    <property type="match status" value="1"/>
</dbReference>
<accession>A0A9Q0UEL5</accession>
<evidence type="ECO:0000259" key="2">
    <source>
        <dbReference type="Pfam" id="PF03171"/>
    </source>
</evidence>
<keyword evidence="1" id="KW-0812">Transmembrane</keyword>
<keyword evidence="1" id="KW-0472">Membrane</keyword>
<dbReference type="InterPro" id="IPR044861">
    <property type="entry name" value="IPNS-like_FE2OG_OXY"/>
</dbReference>
<organism evidence="3 4">
    <name type="scientific">Salix koriyanagi</name>
    <dbReference type="NCBI Taxonomy" id="2511006"/>
    <lineage>
        <taxon>Eukaryota</taxon>
        <taxon>Viridiplantae</taxon>
        <taxon>Streptophyta</taxon>
        <taxon>Embryophyta</taxon>
        <taxon>Tracheophyta</taxon>
        <taxon>Spermatophyta</taxon>
        <taxon>Magnoliopsida</taxon>
        <taxon>eudicotyledons</taxon>
        <taxon>Gunneridae</taxon>
        <taxon>Pentapetalae</taxon>
        <taxon>rosids</taxon>
        <taxon>fabids</taxon>
        <taxon>Malpighiales</taxon>
        <taxon>Salicaceae</taxon>
        <taxon>Saliceae</taxon>
        <taxon>Salix</taxon>
    </lineage>
</organism>
<comment type="caution">
    <text evidence="3">The sequence shown here is derived from an EMBL/GenBank/DDBJ whole genome shotgun (WGS) entry which is preliminary data.</text>
</comment>
<feature type="transmembrane region" description="Helical" evidence="1">
    <location>
        <begin position="92"/>
        <end position="113"/>
    </location>
</feature>
<feature type="domain" description="Isopenicillin N synthase-like Fe(2+) 2OG dioxygenase" evidence="2">
    <location>
        <begin position="12"/>
        <end position="72"/>
    </location>
</feature>
<dbReference type="SUPFAM" id="SSF51197">
    <property type="entry name" value="Clavaminate synthase-like"/>
    <property type="match status" value="1"/>
</dbReference>
<dbReference type="EMBL" id="JAPFFM010000012">
    <property type="protein sequence ID" value="KAJ6728619.1"/>
    <property type="molecule type" value="Genomic_DNA"/>
</dbReference>
<evidence type="ECO:0000313" key="4">
    <source>
        <dbReference type="Proteomes" id="UP001151752"/>
    </source>
</evidence>
<protein>
    <recommendedName>
        <fullName evidence="2">Isopenicillin N synthase-like Fe(2+) 2OG dioxygenase domain-containing protein</fullName>
    </recommendedName>
</protein>
<dbReference type="Gene3D" id="2.60.120.330">
    <property type="entry name" value="B-lactam Antibiotic, Isopenicillin N Synthase, Chain"/>
    <property type="match status" value="1"/>
</dbReference>
<reference evidence="3" key="1">
    <citation type="submission" date="2022-11" db="EMBL/GenBank/DDBJ databases">
        <authorList>
            <person name="Hyden B.L."/>
            <person name="Feng K."/>
            <person name="Yates T."/>
            <person name="Jawdy S."/>
            <person name="Smart L.B."/>
            <person name="Muchero W."/>
        </authorList>
    </citation>
    <scope>NUCLEOTIDE SEQUENCE</scope>
    <source>
        <tissue evidence="3">Shoot tip</tissue>
    </source>
</reference>
<name>A0A9Q0UEL5_9ROSI</name>
<dbReference type="Pfam" id="PF03171">
    <property type="entry name" value="2OG-FeII_Oxy"/>
    <property type="match status" value="1"/>
</dbReference>
<dbReference type="PANTHER" id="PTHR34945">
    <property type="entry name" value="2-OXOGLUTARATE (2OG) AND FE(II)-DEPENDENT OXYGENASE SUPERFAMILY PROTEIN"/>
    <property type="match status" value="1"/>
</dbReference>
<evidence type="ECO:0000313" key="3">
    <source>
        <dbReference type="EMBL" id="KAJ6728619.1"/>
    </source>
</evidence>
<dbReference type="InterPro" id="IPR027443">
    <property type="entry name" value="IPNS-like_sf"/>
</dbReference>
<keyword evidence="1" id="KW-1133">Transmembrane helix</keyword>